<dbReference type="InterPro" id="IPR002611">
    <property type="entry name" value="IstB_ATP-bd"/>
</dbReference>
<evidence type="ECO:0000313" key="2">
    <source>
        <dbReference type="EMBL" id="HFT92830.1"/>
    </source>
</evidence>
<comment type="caution">
    <text evidence="2">The sequence shown here is derived from an EMBL/GenBank/DDBJ whole genome shotgun (WGS) entry which is preliminary data.</text>
</comment>
<evidence type="ECO:0000259" key="1">
    <source>
        <dbReference type="Pfam" id="PF01695"/>
    </source>
</evidence>
<accession>A0A7C3QR94</accession>
<proteinExistence type="predicted"/>
<dbReference type="EMBL" id="DTMM01000056">
    <property type="protein sequence ID" value="HFT92830.1"/>
    <property type="molecule type" value="Genomic_DNA"/>
</dbReference>
<organism evidence="2">
    <name type="scientific">Leptospirillum ferriphilum</name>
    <dbReference type="NCBI Taxonomy" id="178606"/>
    <lineage>
        <taxon>Bacteria</taxon>
        <taxon>Pseudomonadati</taxon>
        <taxon>Nitrospirota</taxon>
        <taxon>Nitrospiria</taxon>
        <taxon>Nitrospirales</taxon>
        <taxon>Nitrospiraceae</taxon>
        <taxon>Leptospirillum</taxon>
    </lineage>
</organism>
<dbReference type="Gene3D" id="3.40.50.300">
    <property type="entry name" value="P-loop containing nucleotide triphosphate hydrolases"/>
    <property type="match status" value="1"/>
</dbReference>
<protein>
    <recommendedName>
        <fullName evidence="1">IstB-like ATP-binding domain-containing protein</fullName>
    </recommendedName>
</protein>
<dbReference type="Pfam" id="PF01695">
    <property type="entry name" value="IstB_IS21"/>
    <property type="match status" value="1"/>
</dbReference>
<dbReference type="InterPro" id="IPR027417">
    <property type="entry name" value="P-loop_NTPase"/>
</dbReference>
<dbReference type="GO" id="GO:0005524">
    <property type="term" value="F:ATP binding"/>
    <property type="evidence" value="ECO:0007669"/>
    <property type="project" value="InterPro"/>
</dbReference>
<gene>
    <name evidence="2" type="ORF">ENX03_02590</name>
</gene>
<feature type="domain" description="IstB-like ATP-binding" evidence="1">
    <location>
        <begin position="2"/>
        <end position="45"/>
    </location>
</feature>
<reference evidence="2" key="1">
    <citation type="journal article" date="2020" name="mSystems">
        <title>Genome- and Community-Level Interaction Insights into Carbon Utilization and Element Cycling Functions of Hydrothermarchaeota in Hydrothermal Sediment.</title>
        <authorList>
            <person name="Zhou Z."/>
            <person name="Liu Y."/>
            <person name="Xu W."/>
            <person name="Pan J."/>
            <person name="Luo Z.H."/>
            <person name="Li M."/>
        </authorList>
    </citation>
    <scope>NUCLEOTIDE SEQUENCE [LARGE SCALE GENOMIC DNA]</scope>
    <source>
        <strain evidence="2">SpSt-902</strain>
    </source>
</reference>
<sequence length="50" mass="5577">MPLTEWHDRIGDPTLADAILPRLVHGAYMIEMKGESMRKQRSKTAVPAAS</sequence>
<name>A0A7C3QR94_9BACT</name>
<dbReference type="AlphaFoldDB" id="A0A7C3QR94"/>